<dbReference type="Pfam" id="PF03683">
    <property type="entry name" value="UPF0175"/>
    <property type="match status" value="1"/>
</dbReference>
<evidence type="ECO:0000313" key="1">
    <source>
        <dbReference type="EMBL" id="ETW95558.1"/>
    </source>
</evidence>
<dbReference type="Proteomes" id="UP000019141">
    <property type="component" value="Unassembled WGS sequence"/>
</dbReference>
<dbReference type="InterPro" id="IPR005368">
    <property type="entry name" value="UPF0175"/>
</dbReference>
<keyword evidence="2" id="KW-1185">Reference proteome</keyword>
<proteinExistence type="predicted"/>
<reference evidence="1 2" key="1">
    <citation type="journal article" date="2014" name="Nature">
        <title>An environmental bacterial taxon with a large and distinct metabolic repertoire.</title>
        <authorList>
            <person name="Wilson M.C."/>
            <person name="Mori T."/>
            <person name="Ruckert C."/>
            <person name="Uria A.R."/>
            <person name="Helf M.J."/>
            <person name="Takada K."/>
            <person name="Gernert C."/>
            <person name="Steffens U.A."/>
            <person name="Heycke N."/>
            <person name="Schmitt S."/>
            <person name="Rinke C."/>
            <person name="Helfrich E.J."/>
            <person name="Brachmann A.O."/>
            <person name="Gurgui C."/>
            <person name="Wakimoto T."/>
            <person name="Kracht M."/>
            <person name="Crusemann M."/>
            <person name="Hentschel U."/>
            <person name="Abe I."/>
            <person name="Matsunaga S."/>
            <person name="Kalinowski J."/>
            <person name="Takeyama H."/>
            <person name="Piel J."/>
        </authorList>
    </citation>
    <scope>NUCLEOTIDE SEQUENCE [LARGE SCALE GENOMIC DNA]</scope>
    <source>
        <strain evidence="2">TSY1</strain>
    </source>
</reference>
<sequence length="90" mass="10121">MPTVTIAIPDELSEQLEPYRDTLDDVLRIGLREVKKAQSLILFQQGSLSMWKAAHLAGVSLREMRQYAVAHGLRASVDEETIDEELICPL</sequence>
<gene>
    <name evidence="1" type="ORF">ETSY1_30140</name>
</gene>
<accession>W4LBT2</accession>
<dbReference type="AlphaFoldDB" id="W4LBT2"/>
<dbReference type="HOGENOM" id="CLU_2435364_0_0_7"/>
<evidence type="ECO:0000313" key="2">
    <source>
        <dbReference type="Proteomes" id="UP000019141"/>
    </source>
</evidence>
<protein>
    <submittedName>
        <fullName evidence="1">Uncharacterized protein</fullName>
    </submittedName>
</protein>
<dbReference type="EMBL" id="AZHW01000903">
    <property type="protein sequence ID" value="ETW95558.1"/>
    <property type="molecule type" value="Genomic_DNA"/>
</dbReference>
<name>W4LBT2_ENTF1</name>
<organism evidence="1 2">
    <name type="scientific">Entotheonella factor</name>
    <dbReference type="NCBI Taxonomy" id="1429438"/>
    <lineage>
        <taxon>Bacteria</taxon>
        <taxon>Pseudomonadati</taxon>
        <taxon>Nitrospinota/Tectimicrobiota group</taxon>
        <taxon>Candidatus Tectimicrobiota</taxon>
        <taxon>Candidatus Entotheonellia</taxon>
        <taxon>Candidatus Entotheonellales</taxon>
        <taxon>Candidatus Entotheonellaceae</taxon>
        <taxon>Candidatus Entotheonella</taxon>
    </lineage>
</organism>
<comment type="caution">
    <text evidence="1">The sequence shown here is derived from an EMBL/GenBank/DDBJ whole genome shotgun (WGS) entry which is preliminary data.</text>
</comment>